<name>A0A9D4BFU6_DREPO</name>
<proteinExistence type="predicted"/>
<organism evidence="1 2">
    <name type="scientific">Dreissena polymorpha</name>
    <name type="common">Zebra mussel</name>
    <name type="synonym">Mytilus polymorpha</name>
    <dbReference type="NCBI Taxonomy" id="45954"/>
    <lineage>
        <taxon>Eukaryota</taxon>
        <taxon>Metazoa</taxon>
        <taxon>Spiralia</taxon>
        <taxon>Lophotrochozoa</taxon>
        <taxon>Mollusca</taxon>
        <taxon>Bivalvia</taxon>
        <taxon>Autobranchia</taxon>
        <taxon>Heteroconchia</taxon>
        <taxon>Euheterodonta</taxon>
        <taxon>Imparidentia</taxon>
        <taxon>Neoheterodontei</taxon>
        <taxon>Myida</taxon>
        <taxon>Dreissenoidea</taxon>
        <taxon>Dreissenidae</taxon>
        <taxon>Dreissena</taxon>
    </lineage>
</organism>
<reference evidence="1" key="1">
    <citation type="journal article" date="2019" name="bioRxiv">
        <title>The Genome of the Zebra Mussel, Dreissena polymorpha: A Resource for Invasive Species Research.</title>
        <authorList>
            <person name="McCartney M.A."/>
            <person name="Auch B."/>
            <person name="Kono T."/>
            <person name="Mallez S."/>
            <person name="Zhang Y."/>
            <person name="Obille A."/>
            <person name="Becker A."/>
            <person name="Abrahante J.E."/>
            <person name="Garbe J."/>
            <person name="Badalamenti J.P."/>
            <person name="Herman A."/>
            <person name="Mangelson H."/>
            <person name="Liachko I."/>
            <person name="Sullivan S."/>
            <person name="Sone E.D."/>
            <person name="Koren S."/>
            <person name="Silverstein K.A.T."/>
            <person name="Beckman K.B."/>
            <person name="Gohl D.M."/>
        </authorList>
    </citation>
    <scope>NUCLEOTIDE SEQUENCE</scope>
    <source>
        <strain evidence="1">Duluth1</strain>
        <tissue evidence="1">Whole animal</tissue>
    </source>
</reference>
<gene>
    <name evidence="1" type="ORF">DPMN_192616</name>
</gene>
<evidence type="ECO:0000313" key="2">
    <source>
        <dbReference type="Proteomes" id="UP000828390"/>
    </source>
</evidence>
<evidence type="ECO:0000313" key="1">
    <source>
        <dbReference type="EMBL" id="KAH3693214.1"/>
    </source>
</evidence>
<reference evidence="1" key="2">
    <citation type="submission" date="2020-11" db="EMBL/GenBank/DDBJ databases">
        <authorList>
            <person name="McCartney M.A."/>
            <person name="Auch B."/>
            <person name="Kono T."/>
            <person name="Mallez S."/>
            <person name="Becker A."/>
            <person name="Gohl D.M."/>
            <person name="Silverstein K.A.T."/>
            <person name="Koren S."/>
            <person name="Bechman K.B."/>
            <person name="Herman A."/>
            <person name="Abrahante J.E."/>
            <person name="Garbe J."/>
        </authorList>
    </citation>
    <scope>NUCLEOTIDE SEQUENCE</scope>
    <source>
        <strain evidence="1">Duluth1</strain>
        <tissue evidence="1">Whole animal</tissue>
    </source>
</reference>
<accession>A0A9D4BFU6</accession>
<dbReference type="AlphaFoldDB" id="A0A9D4BFU6"/>
<keyword evidence="2" id="KW-1185">Reference proteome</keyword>
<dbReference type="EMBL" id="JAIWYP010000017">
    <property type="protein sequence ID" value="KAH3693214.1"/>
    <property type="molecule type" value="Genomic_DNA"/>
</dbReference>
<comment type="caution">
    <text evidence="1">The sequence shown here is derived from an EMBL/GenBank/DDBJ whole genome shotgun (WGS) entry which is preliminary data.</text>
</comment>
<protein>
    <submittedName>
        <fullName evidence="1">Uncharacterized protein</fullName>
    </submittedName>
</protein>
<dbReference type="Proteomes" id="UP000828390">
    <property type="component" value="Unassembled WGS sequence"/>
</dbReference>
<sequence length="92" mass="10839">MIIRKRRFDKRIISGRKAEGQTGFCESDHDWLYMLNRVLCVEGGISLHTIPDDIEVYMMDKRVYHGQCRMLLKITTSTPFSVHRFAMQQLMS</sequence>